<feature type="region of interest" description="Disordered" evidence="4">
    <location>
        <begin position="1"/>
        <end position="23"/>
    </location>
</feature>
<dbReference type="Pfam" id="PF01428">
    <property type="entry name" value="zf-AN1"/>
    <property type="match status" value="1"/>
</dbReference>
<dbReference type="PROSITE" id="PS50053">
    <property type="entry name" value="UBIQUITIN_2"/>
    <property type="match status" value="1"/>
</dbReference>
<dbReference type="CDD" id="cd17039">
    <property type="entry name" value="Ubl_ubiquitin_like"/>
    <property type="match status" value="1"/>
</dbReference>
<dbReference type="Gene3D" id="4.10.1110.10">
    <property type="entry name" value="AN1-like Zinc finger"/>
    <property type="match status" value="1"/>
</dbReference>
<keyword evidence="2" id="KW-0863">Zinc-finger</keyword>
<name>A0A6G1G099_9PEZI</name>
<dbReference type="AlphaFoldDB" id="A0A6G1G099"/>
<protein>
    <recommendedName>
        <fullName evidence="5">Ubiquitin-like domain-containing protein</fullName>
    </recommendedName>
</protein>
<dbReference type="InterPro" id="IPR029071">
    <property type="entry name" value="Ubiquitin-like_domsf"/>
</dbReference>
<dbReference type="SUPFAM" id="SSF118310">
    <property type="entry name" value="AN1-like Zinc finger"/>
    <property type="match status" value="1"/>
</dbReference>
<dbReference type="InterPro" id="IPR000058">
    <property type="entry name" value="Znf_AN1"/>
</dbReference>
<gene>
    <name evidence="6 8" type="ORF">P152DRAFT_71956</name>
</gene>
<evidence type="ECO:0000313" key="7">
    <source>
        <dbReference type="Proteomes" id="UP000504638"/>
    </source>
</evidence>
<dbReference type="GeneID" id="54423772"/>
<evidence type="ECO:0000313" key="6">
    <source>
        <dbReference type="EMBL" id="KAF1811402.1"/>
    </source>
</evidence>
<reference evidence="8" key="3">
    <citation type="submission" date="2025-04" db="UniProtKB">
        <authorList>
            <consortium name="RefSeq"/>
        </authorList>
    </citation>
    <scope>IDENTIFICATION</scope>
    <source>
        <strain evidence="8">CBS 781.70</strain>
    </source>
</reference>
<evidence type="ECO:0000256" key="2">
    <source>
        <dbReference type="ARBA" id="ARBA00022771"/>
    </source>
</evidence>
<keyword evidence="3" id="KW-0862">Zinc</keyword>
<feature type="compositionally biased region" description="Low complexity" evidence="4">
    <location>
        <begin position="1"/>
        <end position="21"/>
    </location>
</feature>
<evidence type="ECO:0000256" key="3">
    <source>
        <dbReference type="ARBA" id="ARBA00022833"/>
    </source>
</evidence>
<keyword evidence="1" id="KW-0479">Metal-binding</keyword>
<feature type="domain" description="Ubiquitin-like" evidence="5">
    <location>
        <begin position="27"/>
        <end position="105"/>
    </location>
</feature>
<dbReference type="InterPro" id="IPR000626">
    <property type="entry name" value="Ubiquitin-like_dom"/>
</dbReference>
<dbReference type="InterPro" id="IPR035896">
    <property type="entry name" value="AN1-like_Znf"/>
</dbReference>
<dbReference type="RefSeq" id="XP_033533033.1">
    <property type="nucleotide sequence ID" value="XM_033683202.1"/>
</dbReference>
<organism evidence="6">
    <name type="scientific">Eremomyces bilateralis CBS 781.70</name>
    <dbReference type="NCBI Taxonomy" id="1392243"/>
    <lineage>
        <taxon>Eukaryota</taxon>
        <taxon>Fungi</taxon>
        <taxon>Dikarya</taxon>
        <taxon>Ascomycota</taxon>
        <taxon>Pezizomycotina</taxon>
        <taxon>Dothideomycetes</taxon>
        <taxon>Dothideomycetes incertae sedis</taxon>
        <taxon>Eremomycetales</taxon>
        <taxon>Eremomycetaceae</taxon>
        <taxon>Eremomyces</taxon>
    </lineage>
</organism>
<dbReference type="GO" id="GO:0008270">
    <property type="term" value="F:zinc ion binding"/>
    <property type="evidence" value="ECO:0007669"/>
    <property type="project" value="UniProtKB-KW"/>
</dbReference>
<evidence type="ECO:0000256" key="4">
    <source>
        <dbReference type="SAM" id="MobiDB-lite"/>
    </source>
</evidence>
<dbReference type="OrthoDB" id="428577at2759"/>
<evidence type="ECO:0000259" key="5">
    <source>
        <dbReference type="PROSITE" id="PS50053"/>
    </source>
</evidence>
<dbReference type="Gene3D" id="3.10.20.90">
    <property type="entry name" value="Phosphatidylinositol 3-kinase Catalytic Subunit, Chain A, domain 1"/>
    <property type="match status" value="1"/>
</dbReference>
<dbReference type="SUPFAM" id="SSF54236">
    <property type="entry name" value="Ubiquitin-like"/>
    <property type="match status" value="1"/>
</dbReference>
<reference evidence="8" key="2">
    <citation type="submission" date="2020-04" db="EMBL/GenBank/DDBJ databases">
        <authorList>
            <consortium name="NCBI Genome Project"/>
        </authorList>
    </citation>
    <scope>NUCLEOTIDE SEQUENCE</scope>
    <source>
        <strain evidence="8">CBS 781.70</strain>
    </source>
</reference>
<dbReference type="SMART" id="SM00213">
    <property type="entry name" value="UBQ"/>
    <property type="match status" value="1"/>
</dbReference>
<evidence type="ECO:0000313" key="8">
    <source>
        <dbReference type="RefSeq" id="XP_033533033.1"/>
    </source>
</evidence>
<sequence length="183" mass="19657">MRPISRSNSISSISSQSSTSSLPDDSIQIFVKNLAGNTFPITLPSTTTISHLTTLLSLRTNTTHLTTAPRLVFAGRHLANPTATLHDYHIRTDATLHLALPLLGGMAAKKGPVCAYKAGKDGACRTVAQRIVGDCGFCKGSFCSKHRQLESHSCPGLEDCKKESHERNGDKLMSERTVAIKGV</sequence>
<dbReference type="EMBL" id="ML975162">
    <property type="protein sequence ID" value="KAF1811402.1"/>
    <property type="molecule type" value="Genomic_DNA"/>
</dbReference>
<dbReference type="Pfam" id="PF00240">
    <property type="entry name" value="ubiquitin"/>
    <property type="match status" value="1"/>
</dbReference>
<keyword evidence="7" id="KW-1185">Reference proteome</keyword>
<proteinExistence type="predicted"/>
<accession>A0A6G1G099</accession>
<dbReference type="Proteomes" id="UP000504638">
    <property type="component" value="Unplaced"/>
</dbReference>
<reference evidence="6 8" key="1">
    <citation type="submission" date="2020-01" db="EMBL/GenBank/DDBJ databases">
        <authorList>
            <consortium name="DOE Joint Genome Institute"/>
            <person name="Haridas S."/>
            <person name="Albert R."/>
            <person name="Binder M."/>
            <person name="Bloem J."/>
            <person name="Labutti K."/>
            <person name="Salamov A."/>
            <person name="Andreopoulos B."/>
            <person name="Baker S.E."/>
            <person name="Barry K."/>
            <person name="Bills G."/>
            <person name="Bluhm B.H."/>
            <person name="Cannon C."/>
            <person name="Castanera R."/>
            <person name="Culley D.E."/>
            <person name="Daum C."/>
            <person name="Ezra D."/>
            <person name="Gonzalez J.B."/>
            <person name="Henrissat B."/>
            <person name="Kuo A."/>
            <person name="Liang C."/>
            <person name="Lipzen A."/>
            <person name="Lutzoni F."/>
            <person name="Magnuson J."/>
            <person name="Mondo S."/>
            <person name="Nolan M."/>
            <person name="Ohm R."/>
            <person name="Pangilinan J."/>
            <person name="Park H.-J."/>
            <person name="Ramirez L."/>
            <person name="Alfaro M."/>
            <person name="Sun H."/>
            <person name="Tritt A."/>
            <person name="Yoshinaga Y."/>
            <person name="Zwiers L.-H."/>
            <person name="Turgeon B.G."/>
            <person name="Goodwin S.B."/>
            <person name="Spatafora J.W."/>
            <person name="Crous P.W."/>
            <person name="Grigoriev I.V."/>
        </authorList>
    </citation>
    <scope>NUCLEOTIDE SEQUENCE</scope>
    <source>
        <strain evidence="6 8">CBS 781.70</strain>
    </source>
</reference>
<evidence type="ECO:0000256" key="1">
    <source>
        <dbReference type="ARBA" id="ARBA00022723"/>
    </source>
</evidence>